<evidence type="ECO:0000313" key="3">
    <source>
        <dbReference type="EMBL" id="KAK6618417.1"/>
    </source>
</evidence>
<dbReference type="SUPFAM" id="SSF50729">
    <property type="entry name" value="PH domain-like"/>
    <property type="match status" value="1"/>
</dbReference>
<feature type="compositionally biased region" description="Pro residues" evidence="1">
    <location>
        <begin position="391"/>
        <end position="400"/>
    </location>
</feature>
<dbReference type="Pfam" id="PF10294">
    <property type="entry name" value="Methyltransf_16"/>
    <property type="match status" value="1"/>
</dbReference>
<reference evidence="3 4" key="1">
    <citation type="submission" date="2023-10" db="EMBL/GenBank/DDBJ databases">
        <title>Genomes of two closely related lineages of the louse Polyplax serrata with different host specificities.</title>
        <authorList>
            <person name="Martinu J."/>
            <person name="Tarabai H."/>
            <person name="Stefka J."/>
            <person name="Hypsa V."/>
        </authorList>
    </citation>
    <scope>NUCLEOTIDE SEQUENCE [LARGE SCALE GENOMIC DNA]</scope>
    <source>
        <strain evidence="3">HR10_N</strain>
    </source>
</reference>
<dbReference type="InterPro" id="IPR011993">
    <property type="entry name" value="PH-like_dom_sf"/>
</dbReference>
<dbReference type="PANTHER" id="PTHR12845:SF5">
    <property type="entry name" value="EPHEXIN, ISOFORM D"/>
    <property type="match status" value="1"/>
</dbReference>
<dbReference type="EMBL" id="JAWJWE010000042">
    <property type="protein sequence ID" value="KAK6618417.1"/>
    <property type="molecule type" value="Genomic_DNA"/>
</dbReference>
<dbReference type="SUPFAM" id="SSF48065">
    <property type="entry name" value="DBL homology domain (DH-domain)"/>
    <property type="match status" value="1"/>
</dbReference>
<sequence>MKLVKTSIHMCQEEVSDPSTYSGSSSCESTFRRRPLVGDIIFISSHSFIYLGDFENKIIALDNYDFVANENDRLKFLLSIPRPVLRKKFKPSPTIRAILYRTDSRECQEITLFLEDEAKLQSSDDHFYESVGQYENAEIIHEAARILKAEQANNYINKEQFYNEEQFIDDFDSQSSEDEAYADTKLPDIPNHGYNLTKSLKAAGKKLRKNFSLRKSDLSKSLKRFKKASRPKVTEAVLGFGKEVEIESLPKQESPSTPSNLSNSIYSNNSDSSSSSHNISKSSNSSSELKNQRHRKSWTFRSRFKSNSMEAAESLTSIDTNRNSTFYLSLNEAQGQPKKMEKQNELLNEIQSVLSKRNGNSSENVSEKLDKDVLLRHPESGATSTTKFRPSVPPPPPPNKPEVMTEKTKYSDILWNDKAMNNCLYVESGLFDKQKKHSRCTDTDVSLYAEIGLYAASDELNSKKTQMFVDEPLYQFYTECVNQRARDDILNNYDSEGYEEINDYYSVINEKRRTIDIKNVRPNFEDFNEDVRSKITSLKSISDRRTLWCQIPAVVDSCILQSMSDQARKLQEAKFEIITSEGSYMNSLNVLENHFMKKVNDLNIITKRDFRILFSNIVSVKKCSESFLEDLENCWQNNIMLNGICEIVHKHSLTSFQVYTKYCKNQVCIYRTLRELLDKNWNFENALKEIESDPICQNLNIHSFLMLPMQRITRLPLLMGAVLARMDKSDDEYEMCKASFDVLNKIVQDCDDEARRMEKCEEMLILSQQIEFPKDIRRIPIITGSRFLVKSGQVTQLVNRDENKLTFGKKFSKVTLTLFLFTDLLILAKKKNPRNYVVVDHCPRNLVQMQTTDGLSQLPVKLNTTSDVGGKLLMLLTMLENHEKKTVEMILSFEMESDRQRWLDAVTPKLSENPNECIYEEWDCPQVIALYEFIPVQPDELNLCIGDVVNVLKKMSDGKDDIEWYQSCEVDYPSNEEAVRHDLTNSQINKVDFGNGLVFSCLLPNEIVSLISDESDVQLADKQHSDLIPGKYEGGLKIWECTKDLAIFFSENVIQWAPSKLNGKYVLDLGCGSGILGIMCLQNEATVTFQDYNKEVLEASTIPNVILNNTNCKGRASFYSGDWSSFQELYTTKCNNKFDYILTSETIYNENNYHKLINIFKTLLHCDGTIYVAAKSHYFGVGGTVFEFNTKLQMNNFKTKVVWETSQGVARQILEVKFGDVTE</sequence>
<dbReference type="PANTHER" id="PTHR12845">
    <property type="entry name" value="GUANINE NUCLEOTIDE EXCHANGE FACTOR"/>
    <property type="match status" value="1"/>
</dbReference>
<dbReference type="CDD" id="cd00160">
    <property type="entry name" value="RhoGEF"/>
    <property type="match status" value="1"/>
</dbReference>
<protein>
    <recommendedName>
        <fullName evidence="2">DH domain-containing protein</fullName>
    </recommendedName>
</protein>
<dbReference type="Gene3D" id="2.30.30.40">
    <property type="entry name" value="SH3 Domains"/>
    <property type="match status" value="1"/>
</dbReference>
<proteinExistence type="predicted"/>
<dbReference type="SUPFAM" id="SSF50044">
    <property type="entry name" value="SH3-domain"/>
    <property type="match status" value="1"/>
</dbReference>
<evidence type="ECO:0000256" key="1">
    <source>
        <dbReference type="SAM" id="MobiDB-lite"/>
    </source>
</evidence>
<dbReference type="InterPro" id="IPR036028">
    <property type="entry name" value="SH3-like_dom_sf"/>
</dbReference>
<dbReference type="PROSITE" id="PS50010">
    <property type="entry name" value="DH_2"/>
    <property type="match status" value="1"/>
</dbReference>
<organism evidence="3 4">
    <name type="scientific">Polyplax serrata</name>
    <name type="common">Common mouse louse</name>
    <dbReference type="NCBI Taxonomy" id="468196"/>
    <lineage>
        <taxon>Eukaryota</taxon>
        <taxon>Metazoa</taxon>
        <taxon>Ecdysozoa</taxon>
        <taxon>Arthropoda</taxon>
        <taxon>Hexapoda</taxon>
        <taxon>Insecta</taxon>
        <taxon>Pterygota</taxon>
        <taxon>Neoptera</taxon>
        <taxon>Paraneoptera</taxon>
        <taxon>Psocodea</taxon>
        <taxon>Troctomorpha</taxon>
        <taxon>Phthiraptera</taxon>
        <taxon>Anoplura</taxon>
        <taxon>Polyplacidae</taxon>
        <taxon>Polyplax</taxon>
    </lineage>
</organism>
<gene>
    <name evidence="3" type="ORF">RUM43_013610</name>
</gene>
<feature type="region of interest" description="Disordered" evidence="1">
    <location>
        <begin position="355"/>
        <end position="405"/>
    </location>
</feature>
<dbReference type="InterPro" id="IPR035899">
    <property type="entry name" value="DBL_dom_sf"/>
</dbReference>
<feature type="compositionally biased region" description="Basic residues" evidence="1">
    <location>
        <begin position="292"/>
        <end position="301"/>
    </location>
</feature>
<dbReference type="Gene3D" id="1.20.900.10">
    <property type="entry name" value="Dbl homology (DH) domain"/>
    <property type="match status" value="1"/>
</dbReference>
<comment type="caution">
    <text evidence="3">The sequence shown here is derived from an EMBL/GenBank/DDBJ whole genome shotgun (WGS) entry which is preliminary data.</text>
</comment>
<dbReference type="InterPro" id="IPR019410">
    <property type="entry name" value="Methyltransf_16"/>
</dbReference>
<dbReference type="GO" id="GO:0005085">
    <property type="term" value="F:guanyl-nucleotide exchange factor activity"/>
    <property type="evidence" value="ECO:0007669"/>
    <property type="project" value="InterPro"/>
</dbReference>
<dbReference type="Gene3D" id="2.30.29.30">
    <property type="entry name" value="Pleckstrin-homology domain (PH domain)/Phosphotyrosine-binding domain (PTB)"/>
    <property type="match status" value="1"/>
</dbReference>
<dbReference type="Proteomes" id="UP001372834">
    <property type="component" value="Unassembled WGS sequence"/>
</dbReference>
<accession>A0AAN8NJH0</accession>
<dbReference type="SMART" id="SM00325">
    <property type="entry name" value="RhoGEF"/>
    <property type="match status" value="1"/>
</dbReference>
<dbReference type="InterPro" id="IPR047270">
    <property type="entry name" value="PH_ephexin"/>
</dbReference>
<name>A0AAN8NJH0_POLSC</name>
<feature type="domain" description="DH" evidence="2">
    <location>
        <begin position="569"/>
        <end position="753"/>
    </location>
</feature>
<feature type="compositionally biased region" description="Basic and acidic residues" evidence="1">
    <location>
        <begin position="365"/>
        <end position="379"/>
    </location>
</feature>
<feature type="compositionally biased region" description="Low complexity" evidence="1">
    <location>
        <begin position="259"/>
        <end position="287"/>
    </location>
</feature>
<feature type="region of interest" description="Disordered" evidence="1">
    <location>
        <begin position="248"/>
        <end position="301"/>
    </location>
</feature>
<dbReference type="Gene3D" id="3.40.50.150">
    <property type="entry name" value="Vaccinia Virus protein VP39"/>
    <property type="match status" value="1"/>
</dbReference>
<dbReference type="Pfam" id="PF00621">
    <property type="entry name" value="RhoGEF"/>
    <property type="match status" value="1"/>
</dbReference>
<feature type="compositionally biased region" description="Polar residues" evidence="1">
    <location>
        <begin position="355"/>
        <end position="364"/>
    </location>
</feature>
<dbReference type="InterPro" id="IPR029063">
    <property type="entry name" value="SAM-dependent_MTases_sf"/>
</dbReference>
<dbReference type="InterPro" id="IPR047271">
    <property type="entry name" value="Ephexin-like"/>
</dbReference>
<dbReference type="InterPro" id="IPR000219">
    <property type="entry name" value="DH_dom"/>
</dbReference>
<evidence type="ECO:0000313" key="4">
    <source>
        <dbReference type="Proteomes" id="UP001372834"/>
    </source>
</evidence>
<dbReference type="SUPFAM" id="SSF53335">
    <property type="entry name" value="S-adenosyl-L-methionine-dependent methyltransferases"/>
    <property type="match status" value="1"/>
</dbReference>
<evidence type="ECO:0000259" key="2">
    <source>
        <dbReference type="PROSITE" id="PS50010"/>
    </source>
</evidence>
<dbReference type="AlphaFoldDB" id="A0AAN8NJH0"/>
<dbReference type="CDD" id="cd01221">
    <property type="entry name" value="PH_ephexin"/>
    <property type="match status" value="1"/>
</dbReference>